<dbReference type="InterPro" id="IPR009655">
    <property type="entry name" value="Preflagellin_peptidase_C"/>
</dbReference>
<dbReference type="PATRIC" id="fig|330779.12.peg.130"/>
<organism evidence="3 4">
    <name type="scientific">Sulfolobus acidocaldarius (strain ATCC 33909 / DSM 639 / JCM 8929 / NBRC 15157 / NCIMB 11770)</name>
    <dbReference type="NCBI Taxonomy" id="330779"/>
    <lineage>
        <taxon>Archaea</taxon>
        <taxon>Thermoproteota</taxon>
        <taxon>Thermoprotei</taxon>
        <taxon>Sulfolobales</taxon>
        <taxon>Sulfolobaceae</taxon>
        <taxon>Sulfolobus</taxon>
    </lineage>
</organism>
<dbReference type="STRING" id="330779.Saci_0139"/>
<sequence>MNLAISARRIKVKDFLSSKFLFPLTVIDEKGNQSIRTSFDVEEDDEEWRKLYREYVGKGLIREEDYIWVMWGVPVIPFFFLGYLISLVIGFPI</sequence>
<keyword evidence="1" id="KW-0472">Membrane</keyword>
<feature type="transmembrane region" description="Helical" evidence="1">
    <location>
        <begin position="68"/>
        <end position="91"/>
    </location>
</feature>
<dbReference type="Pfam" id="PF06847">
    <property type="entry name" value="Arc_PepC_II"/>
    <property type="match status" value="1"/>
</dbReference>
<dbReference type="eggNOG" id="arCOG02298">
    <property type="taxonomic scope" value="Archaea"/>
</dbReference>
<keyword evidence="1" id="KW-0812">Transmembrane</keyword>
<protein>
    <submittedName>
        <fullName evidence="3">Conserved protein</fullName>
    </submittedName>
</protein>
<evidence type="ECO:0000313" key="4">
    <source>
        <dbReference type="Proteomes" id="UP000001018"/>
    </source>
</evidence>
<feature type="domain" description="Preflagellin peptidase C-terminal" evidence="2">
    <location>
        <begin position="3"/>
        <end position="90"/>
    </location>
</feature>
<accession>Q4JCB7</accession>
<reference evidence="3 4" key="1">
    <citation type="journal article" date="2005" name="J. Bacteriol.">
        <title>The genome of Sulfolobus acidocaldarius, a model organism of the Crenarchaeota.</title>
        <authorList>
            <person name="Chen L."/>
            <person name="Brugger K."/>
            <person name="Skovgaard M."/>
            <person name="Redder P."/>
            <person name="She Q."/>
            <person name="Torarinsson E."/>
            <person name="Greve B."/>
            <person name="Awayez M."/>
            <person name="Zibat A."/>
            <person name="Klenk H.-P."/>
            <person name="Garrett R.A."/>
        </authorList>
    </citation>
    <scope>NUCLEOTIDE SEQUENCE [LARGE SCALE GENOMIC DNA]</scope>
    <source>
        <strain evidence="4">ATCC 33909 / DSM 639 / JCM 8929 / NBRC 15157 / NCIMB 11770</strain>
    </source>
</reference>
<dbReference type="AlphaFoldDB" id="Q4JCB7"/>
<dbReference type="HOGENOM" id="CLU_2393031_0_0_2"/>
<evidence type="ECO:0000256" key="1">
    <source>
        <dbReference type="SAM" id="Phobius"/>
    </source>
</evidence>
<gene>
    <name evidence="3" type="ordered locus">Saci_0139</name>
</gene>
<dbReference type="KEGG" id="sai:Saci_0139"/>
<dbReference type="Proteomes" id="UP000001018">
    <property type="component" value="Chromosome"/>
</dbReference>
<keyword evidence="1" id="KW-1133">Transmembrane helix</keyword>
<proteinExistence type="predicted"/>
<dbReference type="BRENDA" id="3.4.23.52">
    <property type="organism ID" value="6160"/>
</dbReference>
<keyword evidence="4" id="KW-1185">Reference proteome</keyword>
<evidence type="ECO:0000313" key="3">
    <source>
        <dbReference type="EMBL" id="AAY79562.1"/>
    </source>
</evidence>
<evidence type="ECO:0000259" key="2">
    <source>
        <dbReference type="Pfam" id="PF06847"/>
    </source>
</evidence>
<name>Q4JCB7_SULAC</name>
<dbReference type="EMBL" id="CP000077">
    <property type="protein sequence ID" value="AAY79562.1"/>
    <property type="molecule type" value="Genomic_DNA"/>
</dbReference>